<keyword evidence="3 5" id="KW-1133">Transmembrane helix</keyword>
<keyword evidence="1 5" id="KW-1003">Cell membrane</keyword>
<accession>A0A3R8LTQ6</accession>
<evidence type="ECO:0000256" key="5">
    <source>
        <dbReference type="HAMAP-Rule" id="MF_00189"/>
    </source>
</evidence>
<keyword evidence="5" id="KW-0997">Cell inner membrane</keyword>
<proteinExistence type="inferred from homology"/>
<keyword evidence="4 5" id="KW-0472">Membrane</keyword>
<dbReference type="HAMAP" id="MF_00189">
    <property type="entry name" value="YciB"/>
    <property type="match status" value="1"/>
</dbReference>
<feature type="transmembrane region" description="Helical" evidence="5">
    <location>
        <begin position="82"/>
        <end position="102"/>
    </location>
</feature>
<comment type="caution">
    <text evidence="6">The sequence shown here is derived from an EMBL/GenBank/DDBJ whole genome shotgun (WGS) entry which is preliminary data.</text>
</comment>
<gene>
    <name evidence="5" type="primary">yciB</name>
    <name evidence="6" type="ORF">EHV23_07445</name>
</gene>
<evidence type="ECO:0000256" key="1">
    <source>
        <dbReference type="ARBA" id="ARBA00022475"/>
    </source>
</evidence>
<dbReference type="NCBIfam" id="NF001325">
    <property type="entry name" value="PRK00259.1-3"/>
    <property type="match status" value="1"/>
</dbReference>
<organism evidence="6 7">
    <name type="scientific">Lautropia dentalis</name>
    <dbReference type="NCBI Taxonomy" id="2490857"/>
    <lineage>
        <taxon>Bacteria</taxon>
        <taxon>Pseudomonadati</taxon>
        <taxon>Pseudomonadota</taxon>
        <taxon>Betaproteobacteria</taxon>
        <taxon>Burkholderiales</taxon>
        <taxon>Burkholderiaceae</taxon>
        <taxon>Lautropia</taxon>
    </lineage>
</organism>
<evidence type="ECO:0000313" key="6">
    <source>
        <dbReference type="EMBL" id="RRN45933.1"/>
    </source>
</evidence>
<dbReference type="Proteomes" id="UP000270261">
    <property type="component" value="Unassembled WGS sequence"/>
</dbReference>
<keyword evidence="2 5" id="KW-0812">Transmembrane</keyword>
<dbReference type="PANTHER" id="PTHR36917:SF1">
    <property type="entry name" value="INNER MEMBRANE-SPANNING PROTEIN YCIB"/>
    <property type="match status" value="1"/>
</dbReference>
<protein>
    <recommendedName>
        <fullName evidence="5">Inner membrane-spanning protein YciB</fullName>
    </recommendedName>
</protein>
<dbReference type="GO" id="GO:0005886">
    <property type="term" value="C:plasma membrane"/>
    <property type="evidence" value="ECO:0007669"/>
    <property type="project" value="UniProtKB-SubCell"/>
</dbReference>
<keyword evidence="7" id="KW-1185">Reference proteome</keyword>
<sequence length="197" mass="22016">MKNKWLFDLLPVILFFAAFKLADIYIATAVAIAASVLQIGWLLVKKRPVDAMQWVGLAIIVVFGGMTLLLHDESFIKWKPTILYWSFAVALGVASLLGKLPLKQLMGQQMQLPETIWKRLNLLWCAFFAIMGVVNLWVAWQFATDTWVNFKLFGTTGATFVFIIAQGFYLSAHLQDPSPAAVTEATPSPDEHDTPKA</sequence>
<feature type="transmembrane region" description="Helical" evidence="5">
    <location>
        <begin position="51"/>
        <end position="70"/>
    </location>
</feature>
<dbReference type="NCBIfam" id="TIGR00997">
    <property type="entry name" value="ispZ"/>
    <property type="match status" value="1"/>
</dbReference>
<dbReference type="AlphaFoldDB" id="A0A3R8LTQ6"/>
<reference evidence="6 7" key="1">
    <citation type="submission" date="2018-11" db="EMBL/GenBank/DDBJ databases">
        <title>Genome sequencing of Lautropia sp. KCOM 2505 (= ChDC F240).</title>
        <authorList>
            <person name="Kook J.-K."/>
            <person name="Park S.-N."/>
            <person name="Lim Y.K."/>
        </authorList>
    </citation>
    <scope>NUCLEOTIDE SEQUENCE [LARGE SCALE GENOMIC DNA]</scope>
    <source>
        <strain evidence="6 7">KCOM 2505</strain>
    </source>
</reference>
<comment type="subcellular location">
    <subcellularLocation>
        <location evidence="5">Cell inner membrane</location>
        <topology evidence="5">Multi-pass membrane protein</topology>
    </subcellularLocation>
</comment>
<dbReference type="OrthoDB" id="9788219at2"/>
<comment type="similarity">
    <text evidence="5">Belongs to the YciB family.</text>
</comment>
<dbReference type="Pfam" id="PF04279">
    <property type="entry name" value="IspA"/>
    <property type="match status" value="1"/>
</dbReference>
<evidence type="ECO:0000313" key="7">
    <source>
        <dbReference type="Proteomes" id="UP000270261"/>
    </source>
</evidence>
<feature type="transmembrane region" description="Helical" evidence="5">
    <location>
        <begin position="122"/>
        <end position="140"/>
    </location>
</feature>
<comment type="function">
    <text evidence="5">Plays a role in cell envelope biogenesis, maintenance of cell envelope integrity and membrane homeostasis.</text>
</comment>
<dbReference type="EMBL" id="RRUE01000001">
    <property type="protein sequence ID" value="RRN45933.1"/>
    <property type="molecule type" value="Genomic_DNA"/>
</dbReference>
<evidence type="ECO:0000256" key="3">
    <source>
        <dbReference type="ARBA" id="ARBA00022989"/>
    </source>
</evidence>
<evidence type="ECO:0000256" key="4">
    <source>
        <dbReference type="ARBA" id="ARBA00023136"/>
    </source>
</evidence>
<feature type="transmembrane region" description="Helical" evidence="5">
    <location>
        <begin position="152"/>
        <end position="170"/>
    </location>
</feature>
<evidence type="ECO:0000256" key="2">
    <source>
        <dbReference type="ARBA" id="ARBA00022692"/>
    </source>
</evidence>
<dbReference type="PANTHER" id="PTHR36917">
    <property type="entry name" value="INTRACELLULAR SEPTATION PROTEIN A-RELATED"/>
    <property type="match status" value="1"/>
</dbReference>
<feature type="transmembrane region" description="Helical" evidence="5">
    <location>
        <begin position="12"/>
        <end position="44"/>
    </location>
</feature>
<dbReference type="RefSeq" id="WP_125095359.1">
    <property type="nucleotide sequence ID" value="NZ_RRUE01000001.1"/>
</dbReference>
<name>A0A3R8LTQ6_9BURK</name>
<dbReference type="InterPro" id="IPR006008">
    <property type="entry name" value="YciB"/>
</dbReference>